<dbReference type="GO" id="GO:0003677">
    <property type="term" value="F:DNA binding"/>
    <property type="evidence" value="ECO:0007669"/>
    <property type="project" value="UniProtKB-KW"/>
</dbReference>
<feature type="transmembrane region" description="Helical" evidence="1">
    <location>
        <begin position="115"/>
        <end position="136"/>
    </location>
</feature>
<reference evidence="3 4" key="1">
    <citation type="submission" date="2020-08" db="EMBL/GenBank/DDBJ databases">
        <title>Genomic Encyclopedia of Type Strains, Phase IV (KMG-IV): sequencing the most valuable type-strain genomes for metagenomic binning, comparative biology and taxonomic classification.</title>
        <authorList>
            <person name="Goeker M."/>
        </authorList>
    </citation>
    <scope>NUCLEOTIDE SEQUENCE [LARGE SCALE GENOMIC DNA]</scope>
    <source>
        <strain evidence="3 4">DSM 22368</strain>
    </source>
</reference>
<dbReference type="SMART" id="SM00530">
    <property type="entry name" value="HTH_XRE"/>
    <property type="match status" value="1"/>
</dbReference>
<dbReference type="InterPro" id="IPR001387">
    <property type="entry name" value="Cro/C1-type_HTH"/>
</dbReference>
<dbReference type="RefSeq" id="WP_166845056.1">
    <property type="nucleotide sequence ID" value="NZ_JAAONY010000002.1"/>
</dbReference>
<gene>
    <name evidence="3" type="ORF">HNR48_003155</name>
</gene>
<dbReference type="Pfam" id="PF01381">
    <property type="entry name" value="HTH_3"/>
    <property type="match status" value="1"/>
</dbReference>
<keyword evidence="1" id="KW-0472">Membrane</keyword>
<protein>
    <submittedName>
        <fullName evidence="3">DNA-binding XRE family transcriptional regulator</fullName>
    </submittedName>
</protein>
<sequence>MEYMINHQLVKTLRQQKAWSQEQLADIAGISYRTVQRVERDGRASLETQKALASAFDIELEQLRIAESEEGTAPIVAGRAKGLAWGFAGIAVGGLCAFIAVFLDMRAGGISPFQAGTSLGLLGAICGLSCAALGAYSRRKA</sequence>
<dbReference type="SUPFAM" id="SSF47413">
    <property type="entry name" value="lambda repressor-like DNA-binding domains"/>
    <property type="match status" value="1"/>
</dbReference>
<accession>A0A7X0MX35</accession>
<feature type="transmembrane region" description="Helical" evidence="1">
    <location>
        <begin position="83"/>
        <end position="103"/>
    </location>
</feature>
<dbReference type="InParanoid" id="A0A7X0MX35"/>
<keyword evidence="1" id="KW-0812">Transmembrane</keyword>
<dbReference type="CDD" id="cd00093">
    <property type="entry name" value="HTH_XRE"/>
    <property type="match status" value="1"/>
</dbReference>
<keyword evidence="1" id="KW-1133">Transmembrane helix</keyword>
<keyword evidence="4" id="KW-1185">Reference proteome</keyword>
<name>A0A7X0MX35_9GAMM</name>
<evidence type="ECO:0000313" key="4">
    <source>
        <dbReference type="Proteomes" id="UP000528457"/>
    </source>
</evidence>
<dbReference type="InterPro" id="IPR010982">
    <property type="entry name" value="Lambda_DNA-bd_dom_sf"/>
</dbReference>
<organism evidence="3 4">
    <name type="scientific">Pseudoteredinibacter isoporae</name>
    <dbReference type="NCBI Taxonomy" id="570281"/>
    <lineage>
        <taxon>Bacteria</taxon>
        <taxon>Pseudomonadati</taxon>
        <taxon>Pseudomonadota</taxon>
        <taxon>Gammaproteobacteria</taxon>
        <taxon>Cellvibrionales</taxon>
        <taxon>Cellvibrionaceae</taxon>
        <taxon>Pseudoteredinibacter</taxon>
    </lineage>
</organism>
<dbReference type="Proteomes" id="UP000528457">
    <property type="component" value="Unassembled WGS sequence"/>
</dbReference>
<feature type="domain" description="HTH cro/C1-type" evidence="2">
    <location>
        <begin position="10"/>
        <end position="63"/>
    </location>
</feature>
<dbReference type="Gene3D" id="1.10.260.40">
    <property type="entry name" value="lambda repressor-like DNA-binding domains"/>
    <property type="match status" value="1"/>
</dbReference>
<proteinExistence type="predicted"/>
<keyword evidence="3" id="KW-0238">DNA-binding</keyword>
<dbReference type="AlphaFoldDB" id="A0A7X0MX35"/>
<evidence type="ECO:0000259" key="2">
    <source>
        <dbReference type="PROSITE" id="PS50943"/>
    </source>
</evidence>
<dbReference type="PROSITE" id="PS50943">
    <property type="entry name" value="HTH_CROC1"/>
    <property type="match status" value="1"/>
</dbReference>
<evidence type="ECO:0000256" key="1">
    <source>
        <dbReference type="SAM" id="Phobius"/>
    </source>
</evidence>
<comment type="caution">
    <text evidence="3">The sequence shown here is derived from an EMBL/GenBank/DDBJ whole genome shotgun (WGS) entry which is preliminary data.</text>
</comment>
<dbReference type="EMBL" id="JACHHT010000002">
    <property type="protein sequence ID" value="MBB6522870.1"/>
    <property type="molecule type" value="Genomic_DNA"/>
</dbReference>
<evidence type="ECO:0000313" key="3">
    <source>
        <dbReference type="EMBL" id="MBB6522870.1"/>
    </source>
</evidence>